<name>A0A8J9SYK7_PHATR</name>
<evidence type="ECO:0000256" key="1">
    <source>
        <dbReference type="SAM" id="SignalP"/>
    </source>
</evidence>
<dbReference type="EMBL" id="OU594943">
    <property type="protein sequence ID" value="CAG9285436.1"/>
    <property type="molecule type" value="Genomic_DNA"/>
</dbReference>
<accession>A0A8J9SYK7</accession>
<reference evidence="2" key="1">
    <citation type="submission" date="2022-02" db="EMBL/GenBank/DDBJ databases">
        <authorList>
            <person name="Giguere J D."/>
        </authorList>
    </citation>
    <scope>NUCLEOTIDE SEQUENCE</scope>
    <source>
        <strain evidence="2">CCAP 1055/1</strain>
    </source>
</reference>
<sequence length="451" mass="50080">MTTSIYAILVLSVLFAKSCAFVPQQAQGWLKRSQEVTYPLQLAGKGFGKNSIPNEESVASNSDYATSQLSSSDPLYGMSDERKANLFQFLLRDLQVEGAPLLSVDSVDFHTLQAALWTTLAELMESDDPNKACLIFEQIPIPALKSLVDGIMVLKEQPRLMASLPELERFNVSLVGKGVGPAILLEVGGRNETNPYENSMTTVAPSQTTAAMKMFVDRINSYLYSARDVSDRLESIAPVPVEYRSCAFSEVCHILSAFWNSVCEIQTTPSDQLQSIMLSFPATNAADHERFVAVAEVVSRSLSVYHRNIDVDNENLLEIQHFSPAYDRDEVSSNNEVADGHLPPTSWLQAMLRHTDLEDENRIKAQLVIKSNFQRRAPINSVCIKRSDSVDGKMDETKGITELTLENGGGKKVVPASIVLRYAWNAVAMNKQDQKDLRQALEKEIEIANRQ</sequence>
<dbReference type="Proteomes" id="UP000836788">
    <property type="component" value="Chromosome 2"/>
</dbReference>
<evidence type="ECO:0000313" key="2">
    <source>
        <dbReference type="EMBL" id="CAG9285436.1"/>
    </source>
</evidence>
<keyword evidence="1" id="KW-0732">Signal</keyword>
<dbReference type="AlphaFoldDB" id="A0A8J9SYK7"/>
<proteinExistence type="predicted"/>
<organism evidence="2">
    <name type="scientific">Phaeodactylum tricornutum</name>
    <name type="common">Diatom</name>
    <dbReference type="NCBI Taxonomy" id="2850"/>
    <lineage>
        <taxon>Eukaryota</taxon>
        <taxon>Sar</taxon>
        <taxon>Stramenopiles</taxon>
        <taxon>Ochrophyta</taxon>
        <taxon>Bacillariophyta</taxon>
        <taxon>Bacillariophyceae</taxon>
        <taxon>Bacillariophycidae</taxon>
        <taxon>Naviculales</taxon>
        <taxon>Phaeodactylaceae</taxon>
        <taxon>Phaeodactylum</taxon>
    </lineage>
</organism>
<gene>
    <name evidence="2" type="ORF">PTTT1_LOCUS29072</name>
</gene>
<protein>
    <submittedName>
        <fullName evidence="2">Uncharacterized protein</fullName>
    </submittedName>
</protein>
<feature type="signal peptide" evidence="1">
    <location>
        <begin position="1"/>
        <end position="20"/>
    </location>
</feature>
<feature type="chain" id="PRO_5035446287" evidence="1">
    <location>
        <begin position="21"/>
        <end position="451"/>
    </location>
</feature>